<organism evidence="1 2">
    <name type="scientific">Parenemella sanctibonifatiensis</name>
    <dbReference type="NCBI Taxonomy" id="2016505"/>
    <lineage>
        <taxon>Bacteria</taxon>
        <taxon>Bacillati</taxon>
        <taxon>Actinomycetota</taxon>
        <taxon>Actinomycetes</taxon>
        <taxon>Propionibacteriales</taxon>
        <taxon>Propionibacteriaceae</taxon>
        <taxon>Parenemella</taxon>
    </lineage>
</organism>
<dbReference type="SUPFAM" id="SSF54593">
    <property type="entry name" value="Glyoxalase/Bleomycin resistance protein/Dihydroxybiphenyl dioxygenase"/>
    <property type="match status" value="2"/>
</dbReference>
<protein>
    <recommendedName>
        <fullName evidence="3">VOC domain-containing protein</fullName>
    </recommendedName>
</protein>
<reference evidence="1 2" key="1">
    <citation type="submission" date="2017-07" db="EMBL/GenBank/DDBJ databases">
        <title>Draft whole genome sequences of clinical Proprionibacteriaceae strains.</title>
        <authorList>
            <person name="Bernier A.-M."/>
            <person name="Bernard K."/>
            <person name="Domingo M.-C."/>
        </authorList>
    </citation>
    <scope>NUCLEOTIDE SEQUENCE [LARGE SCALE GENOMIC DNA]</scope>
    <source>
        <strain evidence="1 2">NML 160184</strain>
    </source>
</reference>
<proteinExistence type="predicted"/>
<comment type="caution">
    <text evidence="1">The sequence shown here is derived from an EMBL/GenBank/DDBJ whole genome shotgun (WGS) entry which is preliminary data.</text>
</comment>
<dbReference type="AlphaFoldDB" id="A0A255E4K1"/>
<gene>
    <name evidence="1" type="ORF">CGZ92_09250</name>
</gene>
<dbReference type="Proteomes" id="UP000216533">
    <property type="component" value="Unassembled WGS sequence"/>
</dbReference>
<dbReference type="RefSeq" id="WP_094451084.1">
    <property type="nucleotide sequence ID" value="NZ_NMVI01000018.1"/>
</dbReference>
<name>A0A255E4K1_9ACTN</name>
<evidence type="ECO:0000313" key="1">
    <source>
        <dbReference type="EMBL" id="OYN86517.1"/>
    </source>
</evidence>
<accession>A0A255E4K1</accession>
<dbReference type="EMBL" id="NMVI01000018">
    <property type="protein sequence ID" value="OYN86517.1"/>
    <property type="molecule type" value="Genomic_DNA"/>
</dbReference>
<sequence>MLTVQAIRFTDNVPAMRDFLSELGLGTAVTSGDGWAVMSCGAGGDVLLHSAATSSSGGRAGQTDLTFTTDDLGAIGAEFGASAYDEAYGRAVDLTDPLGATVTINGEQGDLYGYQAHDGTTADPALSLTPVRFTDPAGPYGEFLARLGLVAQSGADEFYAGWVADRGVVGLHVDRPEDTARLLLGTDSAEVHLTFGYAGDVTELERRLTEAGHRVTRDTSFGVMLEVTDPDGRSVQIHQQ</sequence>
<dbReference type="InterPro" id="IPR029068">
    <property type="entry name" value="Glyas_Bleomycin-R_OHBP_Dase"/>
</dbReference>
<evidence type="ECO:0008006" key="3">
    <source>
        <dbReference type="Google" id="ProtNLM"/>
    </source>
</evidence>
<evidence type="ECO:0000313" key="2">
    <source>
        <dbReference type="Proteomes" id="UP000216533"/>
    </source>
</evidence>